<evidence type="ECO:0000313" key="2">
    <source>
        <dbReference type="Proteomes" id="UP000054324"/>
    </source>
</evidence>
<dbReference type="EMBL" id="KL596649">
    <property type="protein sequence ID" value="KER31214.1"/>
    <property type="molecule type" value="Genomic_DNA"/>
</dbReference>
<reference evidence="1 2" key="1">
    <citation type="submission" date="2013-11" db="EMBL/GenBank/DDBJ databases">
        <title>Opisthorchis viverrini - life in the bile duct.</title>
        <authorList>
            <person name="Young N.D."/>
            <person name="Nagarajan N."/>
            <person name="Lin S.J."/>
            <person name="Korhonen P.K."/>
            <person name="Jex A.R."/>
            <person name="Hall R.S."/>
            <person name="Safavi-Hemami H."/>
            <person name="Kaewkong W."/>
            <person name="Bertrand D."/>
            <person name="Gao S."/>
            <person name="Seet Q."/>
            <person name="Wongkham S."/>
            <person name="Teh B.T."/>
            <person name="Wongkham C."/>
            <person name="Intapan P.M."/>
            <person name="Maleewong W."/>
            <person name="Yang X."/>
            <person name="Hu M."/>
            <person name="Wang Z."/>
            <person name="Hofmann A."/>
            <person name="Sternberg P.W."/>
            <person name="Tan P."/>
            <person name="Wang J."/>
            <person name="Gasser R.B."/>
        </authorList>
    </citation>
    <scope>NUCLEOTIDE SEQUENCE [LARGE SCALE GENOMIC DNA]</scope>
</reference>
<organism evidence="1 2">
    <name type="scientific">Opisthorchis viverrini</name>
    <name type="common">Southeast Asian liver fluke</name>
    <dbReference type="NCBI Taxonomy" id="6198"/>
    <lineage>
        <taxon>Eukaryota</taxon>
        <taxon>Metazoa</taxon>
        <taxon>Spiralia</taxon>
        <taxon>Lophotrochozoa</taxon>
        <taxon>Platyhelminthes</taxon>
        <taxon>Trematoda</taxon>
        <taxon>Digenea</taxon>
        <taxon>Opisthorchiida</taxon>
        <taxon>Opisthorchiata</taxon>
        <taxon>Opisthorchiidae</taxon>
        <taxon>Opisthorchis</taxon>
    </lineage>
</organism>
<dbReference type="Proteomes" id="UP000054324">
    <property type="component" value="Unassembled WGS sequence"/>
</dbReference>
<dbReference type="GeneID" id="20316720"/>
<keyword evidence="2" id="KW-1185">Reference proteome</keyword>
<accession>A0A075AI89</accession>
<dbReference type="CTD" id="20316720"/>
<proteinExistence type="predicted"/>
<evidence type="ECO:0000313" key="1">
    <source>
        <dbReference type="EMBL" id="KER31214.1"/>
    </source>
</evidence>
<dbReference type="KEGG" id="ovi:T265_02532"/>
<protein>
    <submittedName>
        <fullName evidence="1">Uncharacterized protein</fullName>
    </submittedName>
</protein>
<sequence length="167" mass="18393">MPVVDLLVHAGLFESGFLRNTIKEDLQESTYETKQTLDSQITRSKNTPSSHVVKGIKPPDSAILVVGPPASDGRITSRFASTVIFTTEYEIIRERWPKQFWVAPAQRQHSDETAAVMLLSKYCDLNDCPSLSSKFRLCTSGDEEATAAGYAKVGIVLSERAEASLLD</sequence>
<name>A0A075AI89_OPIVI</name>
<dbReference type="AlphaFoldDB" id="A0A075AI89"/>
<dbReference type="RefSeq" id="XP_009165059.1">
    <property type="nucleotide sequence ID" value="XM_009166795.1"/>
</dbReference>
<gene>
    <name evidence="1" type="ORF">T265_02532</name>
</gene>